<evidence type="ECO:0000313" key="4">
    <source>
        <dbReference type="Proteomes" id="UP001244341"/>
    </source>
</evidence>
<organism evidence="3 4">
    <name type="scientific">Tetradesmus obliquus</name>
    <name type="common">Green alga</name>
    <name type="synonym">Acutodesmus obliquus</name>
    <dbReference type="NCBI Taxonomy" id="3088"/>
    <lineage>
        <taxon>Eukaryota</taxon>
        <taxon>Viridiplantae</taxon>
        <taxon>Chlorophyta</taxon>
        <taxon>core chlorophytes</taxon>
        <taxon>Chlorophyceae</taxon>
        <taxon>CS clade</taxon>
        <taxon>Sphaeropleales</taxon>
        <taxon>Scenedesmaceae</taxon>
        <taxon>Tetradesmus</taxon>
    </lineage>
</organism>
<feature type="transmembrane region" description="Helical" evidence="2">
    <location>
        <begin position="120"/>
        <end position="142"/>
    </location>
</feature>
<feature type="region of interest" description="Disordered" evidence="1">
    <location>
        <begin position="35"/>
        <end position="116"/>
    </location>
</feature>
<evidence type="ECO:0000256" key="2">
    <source>
        <dbReference type="SAM" id="Phobius"/>
    </source>
</evidence>
<dbReference type="EMBL" id="CP126221">
    <property type="protein sequence ID" value="WIA22092.1"/>
    <property type="molecule type" value="Genomic_DNA"/>
</dbReference>
<reference evidence="3 4" key="1">
    <citation type="submission" date="2023-05" db="EMBL/GenBank/DDBJ databases">
        <title>A 100% complete, gapless, phased diploid assembly of the Scenedesmus obliquus UTEX 3031 genome.</title>
        <authorList>
            <person name="Biondi T.C."/>
            <person name="Hanschen E.R."/>
            <person name="Kwon T."/>
            <person name="Eng W."/>
            <person name="Kruse C.P.S."/>
            <person name="Koehler S.I."/>
            <person name="Kunde Y."/>
            <person name="Gleasner C.D."/>
            <person name="You Mak K.T."/>
            <person name="Polle J."/>
            <person name="Hovde B.T."/>
            <person name="Starkenburg S.R."/>
        </authorList>
    </citation>
    <scope>NUCLEOTIDE SEQUENCE [LARGE SCALE GENOMIC DNA]</scope>
    <source>
        <strain evidence="3 4">DOE0152z</strain>
    </source>
</reference>
<evidence type="ECO:0000313" key="3">
    <source>
        <dbReference type="EMBL" id="WIA22092.1"/>
    </source>
</evidence>
<name>A0ABY8ULF3_TETOB</name>
<keyword evidence="2" id="KW-0472">Membrane</keyword>
<keyword evidence="2" id="KW-1133">Transmembrane helix</keyword>
<keyword evidence="4" id="KW-1185">Reference proteome</keyword>
<dbReference type="Proteomes" id="UP001244341">
    <property type="component" value="Chromosome 14b"/>
</dbReference>
<feature type="region of interest" description="Disordered" evidence="1">
    <location>
        <begin position="311"/>
        <end position="337"/>
    </location>
</feature>
<feature type="compositionally biased region" description="Basic and acidic residues" evidence="1">
    <location>
        <begin position="311"/>
        <end position="323"/>
    </location>
</feature>
<proteinExistence type="predicted"/>
<accession>A0ABY8ULF3</accession>
<sequence length="337" mass="36926">MDDQDYYGDQVDDDFYVFADQIDSIVDSWLYLEKDKKDSQPRSTKKSSTAVVPAGSKGDMHLPQQQHLPEGAGHSGGSGTEDSGELPTLHSLLGHSEFPANNSKAAGHRSSKQHPSAADASLAAAVGGVLALTGSLLSYTIARVKGSRRERKLQQGLAAKEQALAAAQKELGRTKKQVVVLKEAADRRHSLEAELAASRANLEAMTTELEAARAASRKIECDMAVFQDQLLTLSSSKQQSAEAMAAAEQRVLQAEQQRQDAEVRWQKAYRELEAAQEELDTVKGELGLRGSQLEGLTRELEFTRRQLVEAEKRAERAHMESRSARSGYAAEEYDSWD</sequence>
<protein>
    <submittedName>
        <fullName evidence="3">Uncharacterized protein</fullName>
    </submittedName>
</protein>
<evidence type="ECO:0000256" key="1">
    <source>
        <dbReference type="SAM" id="MobiDB-lite"/>
    </source>
</evidence>
<gene>
    <name evidence="3" type="ORF">OEZ85_004434</name>
</gene>
<dbReference type="SUPFAM" id="SSF57997">
    <property type="entry name" value="Tropomyosin"/>
    <property type="match status" value="1"/>
</dbReference>
<keyword evidence="2" id="KW-0812">Transmembrane</keyword>